<feature type="transmembrane region" description="Helical" evidence="1">
    <location>
        <begin position="89"/>
        <end position="110"/>
    </location>
</feature>
<evidence type="ECO:0000313" key="2">
    <source>
        <dbReference type="EMBL" id="WOO40167.1"/>
    </source>
</evidence>
<accession>A0AAQ3L7N5</accession>
<evidence type="ECO:0000256" key="1">
    <source>
        <dbReference type="SAM" id="Phobius"/>
    </source>
</evidence>
<dbReference type="AlphaFoldDB" id="A0AAQ3L7N5"/>
<protein>
    <submittedName>
        <fullName evidence="2">Abscisic acid-deficient protein Aba4 family protein</fullName>
    </submittedName>
</protein>
<dbReference type="InterPro" id="IPR025461">
    <property type="entry name" value="ABA4-like"/>
</dbReference>
<evidence type="ECO:0000313" key="3">
    <source>
        <dbReference type="Proteomes" id="UP001304300"/>
    </source>
</evidence>
<reference evidence="2 3" key="1">
    <citation type="submission" date="2023-10" db="EMBL/GenBank/DDBJ databases">
        <title>Rubellicoccus peritrichatus gen. nov., sp. nov., isolated from an algae of coral reef tank.</title>
        <authorList>
            <person name="Luo J."/>
        </authorList>
    </citation>
    <scope>NUCLEOTIDE SEQUENCE [LARGE SCALE GENOMIC DNA]</scope>
    <source>
        <strain evidence="2 3">CR14</strain>
    </source>
</reference>
<dbReference type="EMBL" id="CP136920">
    <property type="protein sequence ID" value="WOO40167.1"/>
    <property type="molecule type" value="Genomic_DNA"/>
</dbReference>
<feature type="transmembrane region" description="Helical" evidence="1">
    <location>
        <begin position="17"/>
        <end position="36"/>
    </location>
</feature>
<feature type="transmembrane region" description="Helical" evidence="1">
    <location>
        <begin position="48"/>
        <end position="69"/>
    </location>
</feature>
<proteinExistence type="predicted"/>
<name>A0AAQ3L7N5_9BACT</name>
<keyword evidence="1" id="KW-1133">Transmembrane helix</keyword>
<organism evidence="2 3">
    <name type="scientific">Rubellicoccus peritrichatus</name>
    <dbReference type="NCBI Taxonomy" id="3080537"/>
    <lineage>
        <taxon>Bacteria</taxon>
        <taxon>Pseudomonadati</taxon>
        <taxon>Verrucomicrobiota</taxon>
        <taxon>Opitutia</taxon>
        <taxon>Puniceicoccales</taxon>
        <taxon>Cerasicoccaceae</taxon>
        <taxon>Rubellicoccus</taxon>
    </lineage>
</organism>
<dbReference type="KEGG" id="puo:RZN69_16215"/>
<keyword evidence="1" id="KW-0812">Transmembrane</keyword>
<dbReference type="RefSeq" id="WP_317832300.1">
    <property type="nucleotide sequence ID" value="NZ_CP136920.1"/>
</dbReference>
<gene>
    <name evidence="2" type="ORF">RZN69_16215</name>
</gene>
<keyword evidence="1" id="KW-0472">Membrane</keyword>
<dbReference type="Proteomes" id="UP001304300">
    <property type="component" value="Chromosome"/>
</dbReference>
<sequence length="150" mass="16999">MPAWLIETFASVMLTRVFWFVTLMTSPVWIGMIFLPNKSFVRSVCKPLGAPLAFVFVWAYLCYKAWILGLPTPTGTSFSESRDLAAHPMVFLAGWCQLQVLQVFLGTWVYQDSLRRKLFVPAELLACWIFGPLGLLIYGLRVVFSGIGRK</sequence>
<feature type="transmembrane region" description="Helical" evidence="1">
    <location>
        <begin position="122"/>
        <end position="144"/>
    </location>
</feature>
<dbReference type="Pfam" id="PF14108">
    <property type="entry name" value="ABA4-like"/>
    <property type="match status" value="1"/>
</dbReference>
<keyword evidence="3" id="KW-1185">Reference proteome</keyword>